<comment type="caution">
    <text evidence="2">The sequence shown here is derived from an EMBL/GenBank/DDBJ whole genome shotgun (WGS) entry which is preliminary data.</text>
</comment>
<feature type="domain" description="N-acetyltransferase" evidence="1">
    <location>
        <begin position="1"/>
        <end position="52"/>
    </location>
</feature>
<name>A0A1F5YBJ0_9BACT</name>
<gene>
    <name evidence="2" type="ORF">A2Z06_01255</name>
</gene>
<accession>A0A1F5YBJ0</accession>
<dbReference type="InterPro" id="IPR016181">
    <property type="entry name" value="Acyl_CoA_acyltransferase"/>
</dbReference>
<dbReference type="EMBL" id="MFIW01000093">
    <property type="protein sequence ID" value="OGF97201.1"/>
    <property type="molecule type" value="Genomic_DNA"/>
</dbReference>
<dbReference type="GO" id="GO:0016747">
    <property type="term" value="F:acyltransferase activity, transferring groups other than amino-acyl groups"/>
    <property type="evidence" value="ECO:0007669"/>
    <property type="project" value="InterPro"/>
</dbReference>
<dbReference type="SUPFAM" id="SSF55729">
    <property type="entry name" value="Acyl-CoA N-acyltransferases (Nat)"/>
    <property type="match status" value="1"/>
</dbReference>
<organism evidence="2 3">
    <name type="scientific">Candidatus Glassbacteria bacterium RBG_16_58_8</name>
    <dbReference type="NCBI Taxonomy" id="1817866"/>
    <lineage>
        <taxon>Bacteria</taxon>
        <taxon>Candidatus Glassiibacteriota</taxon>
    </lineage>
</organism>
<evidence type="ECO:0000313" key="3">
    <source>
        <dbReference type="Proteomes" id="UP000179034"/>
    </source>
</evidence>
<protein>
    <recommendedName>
        <fullName evidence="1">N-acetyltransferase domain-containing protein</fullName>
    </recommendedName>
</protein>
<sequence>MLGARSLFLEVRVSNTVAQQLYRKAGFKEISRRGRYYSDPAEDAIVFGLDLERAGRLDGSASRTVDRE</sequence>
<evidence type="ECO:0000259" key="1">
    <source>
        <dbReference type="PROSITE" id="PS51186"/>
    </source>
</evidence>
<dbReference type="Gene3D" id="3.40.630.30">
    <property type="match status" value="1"/>
</dbReference>
<dbReference type="InterPro" id="IPR000182">
    <property type="entry name" value="GNAT_dom"/>
</dbReference>
<proteinExistence type="predicted"/>
<dbReference type="Proteomes" id="UP000179034">
    <property type="component" value="Unassembled WGS sequence"/>
</dbReference>
<dbReference type="AlphaFoldDB" id="A0A1F5YBJ0"/>
<reference evidence="2 3" key="1">
    <citation type="journal article" date="2016" name="Nat. Commun.">
        <title>Thousands of microbial genomes shed light on interconnected biogeochemical processes in an aquifer system.</title>
        <authorList>
            <person name="Anantharaman K."/>
            <person name="Brown C.T."/>
            <person name="Hug L.A."/>
            <person name="Sharon I."/>
            <person name="Castelle C.J."/>
            <person name="Probst A.J."/>
            <person name="Thomas B.C."/>
            <person name="Singh A."/>
            <person name="Wilkins M.J."/>
            <person name="Karaoz U."/>
            <person name="Brodie E.L."/>
            <person name="Williams K.H."/>
            <person name="Hubbard S.S."/>
            <person name="Banfield J.F."/>
        </authorList>
    </citation>
    <scope>NUCLEOTIDE SEQUENCE [LARGE SCALE GENOMIC DNA]</scope>
</reference>
<dbReference type="PROSITE" id="PS51186">
    <property type="entry name" value="GNAT"/>
    <property type="match status" value="1"/>
</dbReference>
<evidence type="ECO:0000313" key="2">
    <source>
        <dbReference type="EMBL" id="OGF97201.1"/>
    </source>
</evidence>